<keyword evidence="2" id="KW-1185">Reference proteome</keyword>
<dbReference type="EMBL" id="VSRR010002485">
    <property type="protein sequence ID" value="MPC31687.1"/>
    <property type="molecule type" value="Genomic_DNA"/>
</dbReference>
<dbReference type="AlphaFoldDB" id="A0A5B7EEC3"/>
<reference evidence="1 2" key="1">
    <citation type="submission" date="2019-05" db="EMBL/GenBank/DDBJ databases">
        <title>Another draft genome of Portunus trituberculatus and its Hox gene families provides insights of decapod evolution.</title>
        <authorList>
            <person name="Jeong J.-H."/>
            <person name="Song I."/>
            <person name="Kim S."/>
            <person name="Choi T."/>
            <person name="Kim D."/>
            <person name="Ryu S."/>
            <person name="Kim W."/>
        </authorList>
    </citation>
    <scope>NUCLEOTIDE SEQUENCE [LARGE SCALE GENOMIC DNA]</scope>
    <source>
        <tissue evidence="1">Muscle</tissue>
    </source>
</reference>
<gene>
    <name evidence="1" type="ORF">E2C01_024983</name>
</gene>
<evidence type="ECO:0000313" key="2">
    <source>
        <dbReference type="Proteomes" id="UP000324222"/>
    </source>
</evidence>
<accession>A0A5B7EEC3</accession>
<evidence type="ECO:0000313" key="1">
    <source>
        <dbReference type="EMBL" id="MPC31687.1"/>
    </source>
</evidence>
<sequence length="111" mass="12310">MGELVMPNLHQKPSLTGSLSGLKFLSTYASFRHAPSWHNPASRRLRAQHNSLHPRAMQCVTKAQIAVLHDLGGILSKHMPRHLCCCTGLDMGEEGRERQGCQVEETNPTVL</sequence>
<protein>
    <submittedName>
        <fullName evidence="1">Uncharacterized protein</fullName>
    </submittedName>
</protein>
<proteinExistence type="predicted"/>
<organism evidence="1 2">
    <name type="scientific">Portunus trituberculatus</name>
    <name type="common">Swimming crab</name>
    <name type="synonym">Neptunus trituberculatus</name>
    <dbReference type="NCBI Taxonomy" id="210409"/>
    <lineage>
        <taxon>Eukaryota</taxon>
        <taxon>Metazoa</taxon>
        <taxon>Ecdysozoa</taxon>
        <taxon>Arthropoda</taxon>
        <taxon>Crustacea</taxon>
        <taxon>Multicrustacea</taxon>
        <taxon>Malacostraca</taxon>
        <taxon>Eumalacostraca</taxon>
        <taxon>Eucarida</taxon>
        <taxon>Decapoda</taxon>
        <taxon>Pleocyemata</taxon>
        <taxon>Brachyura</taxon>
        <taxon>Eubrachyura</taxon>
        <taxon>Portunoidea</taxon>
        <taxon>Portunidae</taxon>
        <taxon>Portuninae</taxon>
        <taxon>Portunus</taxon>
    </lineage>
</organism>
<comment type="caution">
    <text evidence="1">The sequence shown here is derived from an EMBL/GenBank/DDBJ whole genome shotgun (WGS) entry which is preliminary data.</text>
</comment>
<dbReference type="Proteomes" id="UP000324222">
    <property type="component" value="Unassembled WGS sequence"/>
</dbReference>
<name>A0A5B7EEC3_PORTR</name>